<proteinExistence type="predicted"/>
<evidence type="ECO:0000256" key="3">
    <source>
        <dbReference type="ARBA" id="ARBA00022729"/>
    </source>
</evidence>
<evidence type="ECO:0000313" key="8">
    <source>
        <dbReference type="EMBL" id="GEO33883.1"/>
    </source>
</evidence>
<keyword evidence="9" id="KW-1185">Reference proteome</keyword>
<accession>A0A512DBN4</accession>
<feature type="transmembrane region" description="Helical" evidence="5">
    <location>
        <begin position="41"/>
        <end position="61"/>
    </location>
</feature>
<evidence type="ECO:0000313" key="9">
    <source>
        <dbReference type="Proteomes" id="UP000321181"/>
    </source>
</evidence>
<keyword evidence="5" id="KW-0812">Transmembrane</keyword>
<organism evidence="8 9">
    <name type="scientific">Cellulomonas aerilata</name>
    <dbReference type="NCBI Taxonomy" id="515326"/>
    <lineage>
        <taxon>Bacteria</taxon>
        <taxon>Bacillati</taxon>
        <taxon>Actinomycetota</taxon>
        <taxon>Actinomycetes</taxon>
        <taxon>Micrococcales</taxon>
        <taxon>Cellulomonadaceae</taxon>
        <taxon>Cellulomonas</taxon>
    </lineage>
</organism>
<feature type="transmembrane region" description="Helical" evidence="5">
    <location>
        <begin position="114"/>
        <end position="132"/>
    </location>
</feature>
<dbReference type="InterPro" id="IPR059177">
    <property type="entry name" value="GH29D-like_dom"/>
</dbReference>
<evidence type="ECO:0000256" key="5">
    <source>
        <dbReference type="SAM" id="Phobius"/>
    </source>
</evidence>
<feature type="transmembrane region" description="Helical" evidence="5">
    <location>
        <begin position="144"/>
        <end position="161"/>
    </location>
</feature>
<dbReference type="SUPFAM" id="SSF49503">
    <property type="entry name" value="Cupredoxins"/>
    <property type="match status" value="4"/>
</dbReference>
<dbReference type="Gene3D" id="2.60.40.420">
    <property type="entry name" value="Cupredoxins - blue copper proteins"/>
    <property type="match status" value="5"/>
</dbReference>
<comment type="subcellular location">
    <subcellularLocation>
        <location evidence="1">Secreted</location>
    </subcellularLocation>
</comment>
<gene>
    <name evidence="8" type="ORF">CAE01nite_16080</name>
</gene>
<feature type="compositionally biased region" description="Polar residues" evidence="4">
    <location>
        <begin position="544"/>
        <end position="553"/>
    </location>
</feature>
<evidence type="ECO:0000256" key="1">
    <source>
        <dbReference type="ARBA" id="ARBA00004613"/>
    </source>
</evidence>
<feature type="region of interest" description="Disordered" evidence="4">
    <location>
        <begin position="532"/>
        <end position="553"/>
    </location>
</feature>
<dbReference type="GO" id="GO:0005975">
    <property type="term" value="P:carbohydrate metabolic process"/>
    <property type="evidence" value="ECO:0007669"/>
    <property type="project" value="UniProtKB-ARBA"/>
</dbReference>
<feature type="transmembrane region" description="Helical" evidence="5">
    <location>
        <begin position="73"/>
        <end position="94"/>
    </location>
</feature>
<evidence type="ECO:0000259" key="6">
    <source>
        <dbReference type="Pfam" id="PF13290"/>
    </source>
</evidence>
<keyword evidence="2" id="KW-0964">Secreted</keyword>
<keyword evidence="5" id="KW-0472">Membrane</keyword>
<dbReference type="InterPro" id="IPR013783">
    <property type="entry name" value="Ig-like_fold"/>
</dbReference>
<dbReference type="Gene3D" id="2.60.40.10">
    <property type="entry name" value="Immunoglobulins"/>
    <property type="match status" value="1"/>
</dbReference>
<name>A0A512DBN4_9CELL</name>
<reference evidence="8 9" key="1">
    <citation type="submission" date="2019-07" db="EMBL/GenBank/DDBJ databases">
        <title>Whole genome shotgun sequence of Cellulomonas aerilata NBRC 106308.</title>
        <authorList>
            <person name="Hosoyama A."/>
            <person name="Uohara A."/>
            <person name="Ohji S."/>
            <person name="Ichikawa N."/>
        </authorList>
    </citation>
    <scope>NUCLEOTIDE SEQUENCE [LARGE SCALE GENOMIC DNA]</scope>
    <source>
        <strain evidence="8 9">NBRC 106308</strain>
    </source>
</reference>
<dbReference type="GO" id="GO:0005576">
    <property type="term" value="C:extracellular region"/>
    <property type="evidence" value="ECO:0007669"/>
    <property type="project" value="UniProtKB-SubCell"/>
</dbReference>
<feature type="transmembrane region" description="Helical" evidence="5">
    <location>
        <begin position="12"/>
        <end position="35"/>
    </location>
</feature>
<dbReference type="EMBL" id="BJYY01000012">
    <property type="protein sequence ID" value="GEO33883.1"/>
    <property type="molecule type" value="Genomic_DNA"/>
</dbReference>
<sequence>MPSKDRASVGRTAARSTVTFVASAATLVAVLIALAPAGGRSSSLLTAVPVAVAAVAAAAAVTGRRSSGDPVAAWRSGLAGAVAVVVVGAAWSLATASHGTAGVAAALAQLPVQAGAALLVLTAAAALAARAGRPARSGRLRRTVGAVLAAAVVGAGLTVPAQTAAGAALPPATAAPCTAGAEQRSYSVAAATVDLPFNRWGKTLPSARIFVLEQDLAATKNWSTPINRALPADAAENRRLRPRPLVLRANEGECVKVTLTNKLSSGSAHGLPANPRVGIQATGMVVDVARSGGVQVGFDADSTDPTVAIGQSVDYYWKVPAQEGLFLFQDMATPAGGEHDGGSRGVGLYGAIAVEPAGSVWKDPRSGAILSGNGSPTSVYTAAAKQSGELYVEADIYPPGAPAFRESVQLAQDEISGIGMGFNYGSEPMEDREARACPDCLGEETWLSSWPYGDPALIKLASGPGPWLPTGDGVKANQESEDCGLPESCFVSNVFHSYTGDPTKIRFGLSGVKETHVFHLHAHQWLADARDNAVTGDGPDAKPESSTIDSQSYGPGEAYTADLLYGSGSQNKTFGDSIFHCHLYPHFAEGFWALLRVHDVALDGTTATPDGVNVRPLKPLTGGPVPPPATADNPGFPGMIPGTFGWRAPQPPGSITEAGADGTERPAPRLVAGKAIDATKLAAEKAVMALRNGGDAAKAPAGAPYANPCPSGARVVDYDVTVLQRDLVYNEAGHHDPQARFMVLTKDVPAILAGTKKAEPLFIRVNAGDCIDFSLTNMAPNWTGGDAFQQLTQTNMAGGHIHLVKFDVTASDGGSNGWNYQQAAFTKDQAALTAQQASGGVTCTAGAQFYGGESTGCRIPQLASWTPPADSSGMVGQTIHERWFADYELRTVFTHDHHFAALVQNHGQFGALIVEPRGFDVRDPKTGAFLQPINSSANGTPCGTRCVGTAVGEQVDVVGPGANDDYREAGIAIADFVPLVKKGGNPKNPADVVEAPGAPEHYPSADPGTFAINYRNAPLSERKTFNGQAVDPAHRFSSYVFGDPMTPLLQGYARDNIKLRVIQGSQEEQHLFQVHGLRWREEPDDTGSPLVSAQTIGISEAFNAELPGFDCSSTATPCRGDYLYGGTSIDDLWNGMWGIMRVHGKAVAGVRSLPDNPATGTGTALPAPKSLLAPPRAATPGITCPSTAPVKAYNVVAMQKDLVYNEFGDHDPQGLLYVLAEDEAAVRSGAKKAEPLVIRANAGDCVKVSLKNALTSTYGTYVNGVDGDPAMVLEPAAGTKMGTRVSMHPQLLRHDVRLSDGAAVGFNPDSTAGINQTVSYEWFADTELGATNILDYGDVRGHRQHGLAAALVVEPQGASYHDPATGAAIRSGAAADIRVPGEEDFREMTLVYQDGLNLRTPSGAQVQDKQLPPDPEDVEAGITEEELEDAGEKGVNYTSAPLHRRLGAAPGAIATGASSTQWALAFSSEFYGDPATPIARAYEGDQLRMRVLGGNRPRQMGFALDGASWRSEPNDTRSDVVGVQGGIGTGKAVNAHVRLPKAGDHLWSSPTSASLPDGVWGLARVYPKPADAAGFTPAARLAKDNPFTAGNTPLQPLERTSASIAVFTDTDSDGVRDAGETGRSGVSVRLLTTSGTQVLATTTAADGTASFSPAKGTYAVEVVAPAGTAVVGGAQRTVDLSADGARVDLAVGIGTATAPTTPTPTPTPTGDVTPPPAPVLSKGSAQLTLAEAITVTSPEAGATLRYTLDGTVPTATGGIQYTAAVRVSADRTLTAVAVDAAGNVSKPTVAVYDLPWTGKVAALAPSAWAVTSGGTPRGGVAETTADDGKLLAVGSVAVSGRPTVDVTATVAVPADMRAAQGMTLTARVATTLPNTRVRTQWYDVSTSTWRALTTSTQGLTEARIDVDPAAAVKLVDTAGNVKLRFIADNGQPFDLQLDQVTFTAVNKS</sequence>
<evidence type="ECO:0000256" key="2">
    <source>
        <dbReference type="ARBA" id="ARBA00022525"/>
    </source>
</evidence>
<dbReference type="Pfam" id="PF13290">
    <property type="entry name" value="CHB_HEX_C_1"/>
    <property type="match status" value="1"/>
</dbReference>
<dbReference type="SUPFAM" id="SSF117074">
    <property type="entry name" value="Hypothetical protein PA1324"/>
    <property type="match status" value="1"/>
</dbReference>
<keyword evidence="3" id="KW-0732">Signal</keyword>
<feature type="domain" description="GH29D-like beta-sandwich" evidence="6">
    <location>
        <begin position="1729"/>
        <end position="1786"/>
    </location>
</feature>
<evidence type="ECO:0000259" key="7">
    <source>
        <dbReference type="Pfam" id="PF17210"/>
    </source>
</evidence>
<keyword evidence="5" id="KW-1133">Transmembrane helix</keyword>
<evidence type="ECO:0000256" key="4">
    <source>
        <dbReference type="SAM" id="MobiDB-lite"/>
    </source>
</evidence>
<protein>
    <submittedName>
        <fullName evidence="8">Uncharacterized protein</fullName>
    </submittedName>
</protein>
<dbReference type="InterPro" id="IPR008972">
    <property type="entry name" value="Cupredoxin"/>
</dbReference>
<feature type="domain" description="SD-repeat containing protein B" evidence="7">
    <location>
        <begin position="1606"/>
        <end position="1671"/>
    </location>
</feature>
<comment type="caution">
    <text evidence="8">The sequence shown here is derived from an EMBL/GenBank/DDBJ whole genome shotgun (WGS) entry which is preliminary data.</text>
</comment>
<dbReference type="Proteomes" id="UP000321181">
    <property type="component" value="Unassembled WGS sequence"/>
</dbReference>
<dbReference type="Pfam" id="PF17210">
    <property type="entry name" value="SdrD_B"/>
    <property type="match status" value="1"/>
</dbReference>
<dbReference type="InterPro" id="IPR033764">
    <property type="entry name" value="Sdr_B"/>
</dbReference>